<dbReference type="GO" id="GO:0008999">
    <property type="term" value="F:protein-N-terminal-alanine acetyltransferase activity"/>
    <property type="evidence" value="ECO:0007669"/>
    <property type="project" value="TreeGrafter"/>
</dbReference>
<feature type="transmembrane region" description="Helical" evidence="1">
    <location>
        <begin position="107"/>
        <end position="130"/>
    </location>
</feature>
<dbReference type="PANTHER" id="PTHR43441">
    <property type="entry name" value="RIBOSOMAL-PROTEIN-SERINE ACETYLTRANSFERASE"/>
    <property type="match status" value="1"/>
</dbReference>
<dbReference type="EMBL" id="KI271585">
    <property type="protein sequence ID" value="ERL65639.1"/>
    <property type="molecule type" value="Genomic_DNA"/>
</dbReference>
<keyword evidence="1" id="KW-0812">Transmembrane</keyword>
<feature type="domain" description="N-acetyltransferase" evidence="2">
    <location>
        <begin position="16"/>
        <end position="133"/>
    </location>
</feature>
<dbReference type="STRING" id="1231336.L248_2325"/>
<protein>
    <recommendedName>
        <fullName evidence="2">N-acetyltransferase domain-containing protein</fullName>
    </recommendedName>
</protein>
<name>U4TN33_9LACO</name>
<evidence type="ECO:0000313" key="4">
    <source>
        <dbReference type="Proteomes" id="UP000030647"/>
    </source>
</evidence>
<dbReference type="Gene3D" id="3.40.630.30">
    <property type="match status" value="1"/>
</dbReference>
<gene>
    <name evidence="3" type="ORF">L248_2325</name>
</gene>
<dbReference type="AlphaFoldDB" id="U4TN33"/>
<sequence>MFTLTQFTQAGQHVALVFPEESHAAGLFAQVQKNRALLTRWMPWGQDTKHVRDETRFLRYARSQMIDGKLFLLIILVDGTPAGMIDLHDFDEMAHHASVGYWLGADYQGHGIMTAALNVLFAVGFTRLGLHKI</sequence>
<dbReference type="RefSeq" id="WP_022528991.1">
    <property type="nucleotide sequence ID" value="NZ_KI271585.1"/>
</dbReference>
<dbReference type="Pfam" id="PF13302">
    <property type="entry name" value="Acetyltransf_3"/>
    <property type="match status" value="1"/>
</dbReference>
<dbReference type="CDD" id="cd04301">
    <property type="entry name" value="NAT_SF"/>
    <property type="match status" value="1"/>
</dbReference>
<dbReference type="HOGENOM" id="CLU_013985_3_0_9"/>
<dbReference type="Proteomes" id="UP000030647">
    <property type="component" value="Unassembled WGS sequence"/>
</dbReference>
<dbReference type="GO" id="GO:0005737">
    <property type="term" value="C:cytoplasm"/>
    <property type="evidence" value="ECO:0007669"/>
    <property type="project" value="TreeGrafter"/>
</dbReference>
<reference evidence="4" key="1">
    <citation type="journal article" date="2013" name="Genome Announc.">
        <title>Whole-Genome Sequencing of Lactobacillus shenzhenensis Strain LY-73T.</title>
        <authorList>
            <person name="Lin Z."/>
            <person name="Liu Z."/>
            <person name="Yang R."/>
            <person name="Zou Y."/>
            <person name="Wan D."/>
            <person name="Chen J."/>
            <person name="Guo M."/>
            <person name="Zhao J."/>
            <person name="Fang C."/>
            <person name="Yang R."/>
            <person name="Liu F."/>
        </authorList>
    </citation>
    <scope>NUCLEOTIDE SEQUENCE [LARGE SCALE GENOMIC DNA]</scope>
    <source>
        <strain evidence="4">LY-73</strain>
    </source>
</reference>
<evidence type="ECO:0000313" key="3">
    <source>
        <dbReference type="EMBL" id="ERL65639.1"/>
    </source>
</evidence>
<proteinExistence type="predicted"/>
<keyword evidence="1" id="KW-1133">Transmembrane helix</keyword>
<dbReference type="GO" id="GO:1990189">
    <property type="term" value="F:protein N-terminal-serine acetyltransferase activity"/>
    <property type="evidence" value="ECO:0007669"/>
    <property type="project" value="TreeGrafter"/>
</dbReference>
<feature type="transmembrane region" description="Helical" evidence="1">
    <location>
        <begin position="70"/>
        <end position="87"/>
    </location>
</feature>
<evidence type="ECO:0000259" key="2">
    <source>
        <dbReference type="Pfam" id="PF13302"/>
    </source>
</evidence>
<dbReference type="SUPFAM" id="SSF55729">
    <property type="entry name" value="Acyl-CoA N-acyltransferases (Nat)"/>
    <property type="match status" value="1"/>
</dbReference>
<accession>U4TN33</accession>
<keyword evidence="1" id="KW-0472">Membrane</keyword>
<evidence type="ECO:0000256" key="1">
    <source>
        <dbReference type="SAM" id="Phobius"/>
    </source>
</evidence>
<dbReference type="eggNOG" id="COG1670">
    <property type="taxonomic scope" value="Bacteria"/>
</dbReference>
<keyword evidence="4" id="KW-1185">Reference proteome</keyword>
<organism evidence="3 4">
    <name type="scientific">Schleiferilactobacillus shenzhenensis LY-73</name>
    <dbReference type="NCBI Taxonomy" id="1231336"/>
    <lineage>
        <taxon>Bacteria</taxon>
        <taxon>Bacillati</taxon>
        <taxon>Bacillota</taxon>
        <taxon>Bacilli</taxon>
        <taxon>Lactobacillales</taxon>
        <taxon>Lactobacillaceae</taxon>
        <taxon>Schleiferilactobacillus</taxon>
    </lineage>
</organism>
<dbReference type="InterPro" id="IPR051908">
    <property type="entry name" value="Ribosomal_N-acetyltransferase"/>
</dbReference>
<dbReference type="InterPro" id="IPR000182">
    <property type="entry name" value="GNAT_dom"/>
</dbReference>
<dbReference type="InterPro" id="IPR016181">
    <property type="entry name" value="Acyl_CoA_acyltransferase"/>
</dbReference>
<dbReference type="PANTHER" id="PTHR43441:SF11">
    <property type="entry name" value="RIBOSOMAL-PROTEIN-SERINE ACETYLTRANSFERASE"/>
    <property type="match status" value="1"/>
</dbReference>